<organism evidence="1 2">
    <name type="scientific">Panicum miliaceum</name>
    <name type="common">Proso millet</name>
    <name type="synonym">Broomcorn millet</name>
    <dbReference type="NCBI Taxonomy" id="4540"/>
    <lineage>
        <taxon>Eukaryota</taxon>
        <taxon>Viridiplantae</taxon>
        <taxon>Streptophyta</taxon>
        <taxon>Embryophyta</taxon>
        <taxon>Tracheophyta</taxon>
        <taxon>Spermatophyta</taxon>
        <taxon>Magnoliopsida</taxon>
        <taxon>Liliopsida</taxon>
        <taxon>Poales</taxon>
        <taxon>Poaceae</taxon>
        <taxon>PACMAD clade</taxon>
        <taxon>Panicoideae</taxon>
        <taxon>Panicodae</taxon>
        <taxon>Paniceae</taxon>
        <taxon>Panicinae</taxon>
        <taxon>Panicum</taxon>
        <taxon>Panicum sect. Panicum</taxon>
    </lineage>
</organism>
<accession>A0A3L6RPN7</accession>
<comment type="caution">
    <text evidence="1">The sequence shown here is derived from an EMBL/GenBank/DDBJ whole genome shotgun (WGS) entry which is preliminary data.</text>
</comment>
<dbReference type="AlphaFoldDB" id="A0A3L6RPN7"/>
<evidence type="ECO:0000313" key="2">
    <source>
        <dbReference type="Proteomes" id="UP000275267"/>
    </source>
</evidence>
<proteinExistence type="predicted"/>
<gene>
    <name evidence="1" type="ORF">C2845_PM11G11190</name>
</gene>
<protein>
    <submittedName>
        <fullName evidence="1">Polcalcin Jun o 2</fullName>
    </submittedName>
</protein>
<sequence length="97" mass="9747">MLQSALLAFEAAGAAVVGADEIARALGVAGAASGGDDCAAIVECLHGDGPTATIEEFGVTADLLWIGSGEPGLLLPRPVRRCSPPCRRSVGGNDCRQ</sequence>
<dbReference type="EMBL" id="PQIB02000007">
    <property type="protein sequence ID" value="RLN07330.1"/>
    <property type="molecule type" value="Genomic_DNA"/>
</dbReference>
<keyword evidence="2" id="KW-1185">Reference proteome</keyword>
<evidence type="ECO:0000313" key="1">
    <source>
        <dbReference type="EMBL" id="RLN07330.1"/>
    </source>
</evidence>
<reference evidence="2" key="1">
    <citation type="journal article" date="2019" name="Nat. Commun.">
        <title>The genome of broomcorn millet.</title>
        <authorList>
            <person name="Zou C."/>
            <person name="Miki D."/>
            <person name="Li D."/>
            <person name="Tang Q."/>
            <person name="Xiao L."/>
            <person name="Rajput S."/>
            <person name="Deng P."/>
            <person name="Jia W."/>
            <person name="Huang R."/>
            <person name="Zhang M."/>
            <person name="Sun Y."/>
            <person name="Hu J."/>
            <person name="Fu X."/>
            <person name="Schnable P.S."/>
            <person name="Li F."/>
            <person name="Zhang H."/>
            <person name="Feng B."/>
            <person name="Zhu X."/>
            <person name="Liu R."/>
            <person name="Schnable J.C."/>
            <person name="Zhu J.-K."/>
            <person name="Zhang H."/>
        </authorList>
    </citation>
    <scope>NUCLEOTIDE SEQUENCE [LARGE SCALE GENOMIC DNA]</scope>
</reference>
<dbReference type="STRING" id="4540.A0A3L6RPN7"/>
<name>A0A3L6RPN7_PANMI</name>
<dbReference type="Proteomes" id="UP000275267">
    <property type="component" value="Unassembled WGS sequence"/>
</dbReference>